<evidence type="ECO:0000313" key="2">
    <source>
        <dbReference type="Proteomes" id="UP000325289"/>
    </source>
</evidence>
<protein>
    <submittedName>
        <fullName evidence="1">Uncharacterized protein</fullName>
    </submittedName>
</protein>
<sequence>MPQAHTTGKATLLFAGLLTLGACTIPVGQTPQPEPGISDEMMAHLSAMAAPYQNVQTVELRPQDGCYWYRHVGPVETTMLPLRTPEGRPICTERGAQAAS</sequence>
<gene>
    <name evidence="1" type="ORF">SAMN04515678_12024</name>
</gene>
<accession>A0A1I2E4F0</accession>
<proteinExistence type="predicted"/>
<dbReference type="EMBL" id="FOMS01000020">
    <property type="protein sequence ID" value="SFE87100.1"/>
    <property type="molecule type" value="Genomic_DNA"/>
</dbReference>
<organism evidence="1 2">
    <name type="scientific">Roseivivax sediminis</name>
    <dbReference type="NCBI Taxonomy" id="936889"/>
    <lineage>
        <taxon>Bacteria</taxon>
        <taxon>Pseudomonadati</taxon>
        <taxon>Pseudomonadota</taxon>
        <taxon>Alphaproteobacteria</taxon>
        <taxon>Rhodobacterales</taxon>
        <taxon>Roseobacteraceae</taxon>
        <taxon>Roseivivax</taxon>
    </lineage>
</organism>
<dbReference type="Proteomes" id="UP000325289">
    <property type="component" value="Unassembled WGS sequence"/>
</dbReference>
<keyword evidence="2" id="KW-1185">Reference proteome</keyword>
<evidence type="ECO:0000313" key="1">
    <source>
        <dbReference type="EMBL" id="SFE87100.1"/>
    </source>
</evidence>
<name>A0A1I2E4F0_9RHOB</name>
<dbReference type="AlphaFoldDB" id="A0A1I2E4F0"/>
<reference evidence="1 2" key="1">
    <citation type="submission" date="2016-10" db="EMBL/GenBank/DDBJ databases">
        <authorList>
            <person name="Varghese N."/>
            <person name="Submissions S."/>
        </authorList>
    </citation>
    <scope>NUCLEOTIDE SEQUENCE [LARGE SCALE GENOMIC DNA]</scope>
    <source>
        <strain evidence="2">YIM D21,KCTC 23444,ACCC 10710</strain>
    </source>
</reference>
<dbReference type="OrthoDB" id="7659063at2"/>